<reference evidence="2 3" key="1">
    <citation type="journal article" date="2018" name="Front. Plant Sci.">
        <title>Red Clover (Trifolium pratense) and Zigzag Clover (T. medium) - A Picture of Genomic Similarities and Differences.</title>
        <authorList>
            <person name="Dluhosova J."/>
            <person name="Istvanek J."/>
            <person name="Nedelnik J."/>
            <person name="Repkova J."/>
        </authorList>
    </citation>
    <scope>NUCLEOTIDE SEQUENCE [LARGE SCALE GENOMIC DNA]</scope>
    <source>
        <strain evidence="3">cv. 10/8</strain>
        <tissue evidence="2">Leaf</tissue>
    </source>
</reference>
<proteinExistence type="predicted"/>
<protein>
    <submittedName>
        <fullName evidence="2">Uncharacterized protein</fullName>
    </submittedName>
</protein>
<evidence type="ECO:0000256" key="1">
    <source>
        <dbReference type="SAM" id="MobiDB-lite"/>
    </source>
</evidence>
<organism evidence="2 3">
    <name type="scientific">Trifolium medium</name>
    <dbReference type="NCBI Taxonomy" id="97028"/>
    <lineage>
        <taxon>Eukaryota</taxon>
        <taxon>Viridiplantae</taxon>
        <taxon>Streptophyta</taxon>
        <taxon>Embryophyta</taxon>
        <taxon>Tracheophyta</taxon>
        <taxon>Spermatophyta</taxon>
        <taxon>Magnoliopsida</taxon>
        <taxon>eudicotyledons</taxon>
        <taxon>Gunneridae</taxon>
        <taxon>Pentapetalae</taxon>
        <taxon>rosids</taxon>
        <taxon>fabids</taxon>
        <taxon>Fabales</taxon>
        <taxon>Fabaceae</taxon>
        <taxon>Papilionoideae</taxon>
        <taxon>50 kb inversion clade</taxon>
        <taxon>NPAAA clade</taxon>
        <taxon>Hologalegina</taxon>
        <taxon>IRL clade</taxon>
        <taxon>Trifolieae</taxon>
        <taxon>Trifolium</taxon>
    </lineage>
</organism>
<feature type="compositionally biased region" description="Gly residues" evidence="1">
    <location>
        <begin position="1"/>
        <end position="11"/>
    </location>
</feature>
<sequence>MDASNGGSGGSGDKKDNSHKSKIVTSRVMFLVISTNKSIMLEVFVLDRKSICRMGLLSSTCDYCLSNLWNHWIL</sequence>
<dbReference type="Proteomes" id="UP000265520">
    <property type="component" value="Unassembled WGS sequence"/>
</dbReference>
<feature type="region of interest" description="Disordered" evidence="1">
    <location>
        <begin position="1"/>
        <end position="20"/>
    </location>
</feature>
<evidence type="ECO:0000313" key="2">
    <source>
        <dbReference type="EMBL" id="MCI51836.1"/>
    </source>
</evidence>
<dbReference type="AlphaFoldDB" id="A0A392SVF2"/>
<accession>A0A392SVF2</accession>
<evidence type="ECO:0000313" key="3">
    <source>
        <dbReference type="Proteomes" id="UP000265520"/>
    </source>
</evidence>
<feature type="non-terminal residue" evidence="2">
    <location>
        <position position="74"/>
    </location>
</feature>
<name>A0A392SVF2_9FABA</name>
<dbReference type="EMBL" id="LXQA010438080">
    <property type="protein sequence ID" value="MCI51836.1"/>
    <property type="molecule type" value="Genomic_DNA"/>
</dbReference>
<comment type="caution">
    <text evidence="2">The sequence shown here is derived from an EMBL/GenBank/DDBJ whole genome shotgun (WGS) entry which is preliminary data.</text>
</comment>
<keyword evidence="3" id="KW-1185">Reference proteome</keyword>